<name>A0A7C5XNK1_9CREN</name>
<dbReference type="GO" id="GO:0070284">
    <property type="term" value="F:phosphomethylpyrimidine synthase activity"/>
    <property type="evidence" value="ECO:0007669"/>
    <property type="project" value="UniProtKB-EC"/>
</dbReference>
<dbReference type="InterPro" id="IPR002817">
    <property type="entry name" value="ThiC/BzaA/B"/>
</dbReference>
<evidence type="ECO:0000256" key="1">
    <source>
        <dbReference type="ARBA" id="ARBA00001966"/>
    </source>
</evidence>
<comment type="cofactor">
    <cofactor evidence="1">
        <name>[4Fe-4S] cluster</name>
        <dbReference type="ChEBI" id="CHEBI:49883"/>
    </cofactor>
</comment>
<dbReference type="InterPro" id="IPR038521">
    <property type="entry name" value="ThiC/Bza_core_dom"/>
</dbReference>
<dbReference type="Gene3D" id="6.10.250.620">
    <property type="match status" value="1"/>
</dbReference>
<evidence type="ECO:0000256" key="5">
    <source>
        <dbReference type="ARBA" id="ARBA00022833"/>
    </source>
</evidence>
<evidence type="ECO:0000256" key="9">
    <source>
        <dbReference type="NCBIfam" id="TIGR00190"/>
    </source>
</evidence>
<evidence type="ECO:0000256" key="4">
    <source>
        <dbReference type="ARBA" id="ARBA00022723"/>
    </source>
</evidence>
<keyword evidence="2" id="KW-0004">4Fe-4S</keyword>
<dbReference type="NCBIfam" id="NF009895">
    <property type="entry name" value="PRK13352.1"/>
    <property type="match status" value="1"/>
</dbReference>
<reference evidence="10" key="1">
    <citation type="journal article" date="2020" name="mSystems">
        <title>Genome- and Community-Level Interaction Insights into Carbon Utilization and Element Cycling Functions of Hydrothermarchaeota in Hydrothermal Sediment.</title>
        <authorList>
            <person name="Zhou Z."/>
            <person name="Liu Y."/>
            <person name="Xu W."/>
            <person name="Pan J."/>
            <person name="Luo Z.H."/>
            <person name="Li M."/>
        </authorList>
    </citation>
    <scope>NUCLEOTIDE SEQUENCE [LARGE SCALE GENOMIC DNA]</scope>
    <source>
        <strain evidence="10">SpSt-1121</strain>
    </source>
</reference>
<dbReference type="SFLD" id="SFLDF00407">
    <property type="entry name" value="phosphomethylpyrimidine_syntha"/>
    <property type="match status" value="1"/>
</dbReference>
<keyword evidence="5" id="KW-0862">Zinc</keyword>
<dbReference type="Pfam" id="PF01964">
    <property type="entry name" value="ThiC_Rad_SAM"/>
    <property type="match status" value="1"/>
</dbReference>
<evidence type="ECO:0000313" key="10">
    <source>
        <dbReference type="EMBL" id="HHP82567.1"/>
    </source>
</evidence>
<keyword evidence="4" id="KW-0479">Metal-binding</keyword>
<evidence type="ECO:0000256" key="7">
    <source>
        <dbReference type="ARBA" id="ARBA00023014"/>
    </source>
</evidence>
<dbReference type="GO" id="GO:0009228">
    <property type="term" value="P:thiamine biosynthetic process"/>
    <property type="evidence" value="ECO:0007669"/>
    <property type="project" value="UniProtKB-UniRule"/>
</dbReference>
<proteinExistence type="predicted"/>
<dbReference type="SFLD" id="SFLDG01114">
    <property type="entry name" value="phosphomethylpyrimidine_syntha"/>
    <property type="match status" value="1"/>
</dbReference>
<gene>
    <name evidence="10" type="primary">thiC</name>
    <name evidence="10" type="ORF">ENM84_07900</name>
</gene>
<dbReference type="EMBL" id="DRZI01000340">
    <property type="protein sequence ID" value="HHP82567.1"/>
    <property type="molecule type" value="Genomic_DNA"/>
</dbReference>
<dbReference type="AlphaFoldDB" id="A0A7C5XNK1"/>
<evidence type="ECO:0000256" key="2">
    <source>
        <dbReference type="ARBA" id="ARBA00022485"/>
    </source>
</evidence>
<sequence>MVVILLKTLINLVANIYRIVVYILINRDIDESILKIISSEEGVDIDFLKRGLSRGRIVIAKNIKRNNVKPIAIGSGLRTKVNVNIGTSGNVVDVAMETEKARTAAIYGADTIMDLSTGGDIDEVRRILIEASKPLPFGTVPTYQVWIEGIKKYGGISVPSDWFISIVEKHLKDGVDFMTIHAGISRELAKKAVKSQRIMPIVSRGGSMLTVWMLENNEENPYLKHWDYLIELFREYNAIISLGDALRPGTIVDAHDTFQIEELINNARLAKDAIAKGVQVMIEGPGHMTLDKIVADIKFMKSLSDGVPYYVLGPLVTDIAVGYDHIAAAIGAAIAAAAGADIICYLTPSEHLSLPNVEQVKEGLIATKIAAHAGDLVKLGIKAAKIDINMSLARAKLDWATQIALSFDKEKAEKIRTQFKENIKSCTMCGQYCVFLLLEKYLANRKTIDADNILDKTLKGYLYEWM</sequence>
<comment type="caution">
    <text evidence="10">The sequence shown here is derived from an EMBL/GenBank/DDBJ whole genome shotgun (WGS) entry which is preliminary data.</text>
</comment>
<evidence type="ECO:0000256" key="6">
    <source>
        <dbReference type="ARBA" id="ARBA00023004"/>
    </source>
</evidence>
<dbReference type="PANTHER" id="PTHR30557">
    <property type="entry name" value="THIAMINE BIOSYNTHESIS PROTEIN THIC"/>
    <property type="match status" value="1"/>
</dbReference>
<dbReference type="PANTHER" id="PTHR30557:SF1">
    <property type="entry name" value="PHOSPHOMETHYLPYRIMIDINE SYNTHASE, CHLOROPLASTIC"/>
    <property type="match status" value="1"/>
</dbReference>
<protein>
    <recommendedName>
        <fullName evidence="9">Phosphomethylpyrimidine synthase</fullName>
        <ecNumber evidence="9">4.1.99.17</ecNumber>
    </recommendedName>
</protein>
<dbReference type="GO" id="GO:0046872">
    <property type="term" value="F:metal ion binding"/>
    <property type="evidence" value="ECO:0007669"/>
    <property type="project" value="UniProtKB-KW"/>
</dbReference>
<dbReference type="GO" id="GO:0051539">
    <property type="term" value="F:4 iron, 4 sulfur cluster binding"/>
    <property type="evidence" value="ECO:0007669"/>
    <property type="project" value="UniProtKB-KW"/>
</dbReference>
<dbReference type="Gene3D" id="3.20.20.540">
    <property type="entry name" value="Radical SAM ThiC family, central domain"/>
    <property type="match status" value="1"/>
</dbReference>
<dbReference type="EC" id="4.1.99.17" evidence="9"/>
<organism evidence="10">
    <name type="scientific">Ignisphaera aggregans</name>
    <dbReference type="NCBI Taxonomy" id="334771"/>
    <lineage>
        <taxon>Archaea</taxon>
        <taxon>Thermoproteota</taxon>
        <taxon>Thermoprotei</taxon>
        <taxon>Desulfurococcales</taxon>
        <taxon>Desulfurococcaceae</taxon>
        <taxon>Ignisphaera</taxon>
    </lineage>
</organism>
<keyword evidence="8" id="KW-0456">Lyase</keyword>
<dbReference type="SFLD" id="SFLDS00113">
    <property type="entry name" value="Radical_SAM_Phosphomethylpyrim"/>
    <property type="match status" value="1"/>
</dbReference>
<accession>A0A7C5XNK1</accession>
<dbReference type="NCBIfam" id="TIGR00190">
    <property type="entry name" value="thiC"/>
    <property type="match status" value="1"/>
</dbReference>
<keyword evidence="3" id="KW-0949">S-adenosyl-L-methionine</keyword>
<evidence type="ECO:0000256" key="8">
    <source>
        <dbReference type="ARBA" id="ARBA00023239"/>
    </source>
</evidence>
<keyword evidence="7" id="KW-0411">Iron-sulfur</keyword>
<evidence type="ECO:0000256" key="3">
    <source>
        <dbReference type="ARBA" id="ARBA00022691"/>
    </source>
</evidence>
<keyword evidence="6" id="KW-0408">Iron</keyword>